<name>A0A2T7BLC0_9BACT</name>
<dbReference type="RefSeq" id="WP_108685078.1">
    <property type="nucleotide sequence ID" value="NZ_QCYK01000001.1"/>
</dbReference>
<protein>
    <submittedName>
        <fullName evidence="2">Signal protein PDZ</fullName>
    </submittedName>
</protein>
<dbReference type="InterPro" id="IPR041489">
    <property type="entry name" value="PDZ_6"/>
</dbReference>
<organism evidence="2 3">
    <name type="scientific">Chitinophaga parva</name>
    <dbReference type="NCBI Taxonomy" id="2169414"/>
    <lineage>
        <taxon>Bacteria</taxon>
        <taxon>Pseudomonadati</taxon>
        <taxon>Bacteroidota</taxon>
        <taxon>Chitinophagia</taxon>
        <taxon>Chitinophagales</taxon>
        <taxon>Chitinophagaceae</taxon>
        <taxon>Chitinophaga</taxon>
    </lineage>
</organism>
<dbReference type="SMART" id="SM00228">
    <property type="entry name" value="PDZ"/>
    <property type="match status" value="1"/>
</dbReference>
<dbReference type="SUPFAM" id="SSF50630">
    <property type="entry name" value="Acid proteases"/>
    <property type="match status" value="2"/>
</dbReference>
<dbReference type="Gene3D" id="2.40.70.10">
    <property type="entry name" value="Acid Proteases"/>
    <property type="match status" value="2"/>
</dbReference>
<dbReference type="AlphaFoldDB" id="A0A2T7BLC0"/>
<comment type="caution">
    <text evidence="2">The sequence shown here is derived from an EMBL/GenBank/DDBJ whole genome shotgun (WGS) entry which is preliminary data.</text>
</comment>
<dbReference type="EMBL" id="QCYK01000001">
    <property type="protein sequence ID" value="PUZ28439.1"/>
    <property type="molecule type" value="Genomic_DNA"/>
</dbReference>
<evidence type="ECO:0000259" key="1">
    <source>
        <dbReference type="SMART" id="SM00228"/>
    </source>
</evidence>
<keyword evidence="3" id="KW-1185">Reference proteome</keyword>
<dbReference type="InterPro" id="IPR001478">
    <property type="entry name" value="PDZ"/>
</dbReference>
<dbReference type="Gene3D" id="2.30.42.10">
    <property type="match status" value="1"/>
</dbReference>
<accession>A0A2T7BLC0</accession>
<feature type="domain" description="PDZ" evidence="1">
    <location>
        <begin position="318"/>
        <end position="384"/>
    </location>
</feature>
<evidence type="ECO:0000313" key="2">
    <source>
        <dbReference type="EMBL" id="PUZ28439.1"/>
    </source>
</evidence>
<sequence>MQSKIFHVHLLLAILVATHCAYGQHTEEKPLARFPFRQFFGGVVVVKAVLDPLPDTLQFIFDTGSAGISLDSAACKRMGITSVPSSTVIRGLGGSRQAQFVYNRTLRFPDFQLDSLNFHVNDYEAISQVYGVRVDGIIGYSLINRFVVQVDYDKEEIRLYPKGDFRYPRGGTLLHPNMNMIPVVNAPLRNGKGSANGHYYFDTGAGMCLLLSNQYLTDSSLHLRRRFKRTRTEAEGLNGKLEMDLTTMQEFRLGSFVFRNVPTYLFDDVSNITQYPSLGGLIGNDLLRRFNLTLNYGKKEIYLEPNSHFNEMFDYSYTGLIIYLINERATVVEVIPHSPAEKAGFLQGDIVLAVNKIFTNNLQVYRDQLKYPGTKAEMVISRNGNLMIKKLPVKSIL</sequence>
<reference evidence="2 3" key="1">
    <citation type="submission" date="2018-04" db="EMBL/GenBank/DDBJ databases">
        <title>Chitinophaga fuyangensis sp. nov., isolated from soil in a chemical factory.</title>
        <authorList>
            <person name="Chen K."/>
        </authorList>
    </citation>
    <scope>NUCLEOTIDE SEQUENCE [LARGE SCALE GENOMIC DNA]</scope>
    <source>
        <strain evidence="2 3">LY-1</strain>
    </source>
</reference>
<dbReference type="InterPro" id="IPR021109">
    <property type="entry name" value="Peptidase_aspartic_dom_sf"/>
</dbReference>
<dbReference type="Pfam" id="PF13650">
    <property type="entry name" value="Asp_protease_2"/>
    <property type="match status" value="2"/>
</dbReference>
<gene>
    <name evidence="2" type="ORF">DCC81_02845</name>
</gene>
<proteinExistence type="predicted"/>
<dbReference type="InterPro" id="IPR034122">
    <property type="entry name" value="Retropepsin-like_bacterial"/>
</dbReference>
<dbReference type="SUPFAM" id="SSF50156">
    <property type="entry name" value="PDZ domain-like"/>
    <property type="match status" value="1"/>
</dbReference>
<dbReference type="Proteomes" id="UP000244450">
    <property type="component" value="Unassembled WGS sequence"/>
</dbReference>
<dbReference type="CDD" id="cd05483">
    <property type="entry name" value="retropepsin_like_bacteria"/>
    <property type="match status" value="1"/>
</dbReference>
<dbReference type="InterPro" id="IPR036034">
    <property type="entry name" value="PDZ_sf"/>
</dbReference>
<evidence type="ECO:0000313" key="3">
    <source>
        <dbReference type="Proteomes" id="UP000244450"/>
    </source>
</evidence>
<dbReference type="OrthoDB" id="3521766at2"/>
<dbReference type="Pfam" id="PF17820">
    <property type="entry name" value="PDZ_6"/>
    <property type="match status" value="1"/>
</dbReference>